<evidence type="ECO:0000313" key="2">
    <source>
        <dbReference type="Proteomes" id="UP000294933"/>
    </source>
</evidence>
<organism evidence="1 2">
    <name type="scientific">Rickenella mellea</name>
    <dbReference type="NCBI Taxonomy" id="50990"/>
    <lineage>
        <taxon>Eukaryota</taxon>
        <taxon>Fungi</taxon>
        <taxon>Dikarya</taxon>
        <taxon>Basidiomycota</taxon>
        <taxon>Agaricomycotina</taxon>
        <taxon>Agaricomycetes</taxon>
        <taxon>Hymenochaetales</taxon>
        <taxon>Rickenellaceae</taxon>
        <taxon>Rickenella</taxon>
    </lineage>
</organism>
<proteinExistence type="predicted"/>
<dbReference type="STRING" id="50990.A0A4Y7PLN2"/>
<reference evidence="1 2" key="1">
    <citation type="submission" date="2018-06" db="EMBL/GenBank/DDBJ databases">
        <title>A transcriptomic atlas of mushroom development highlights an independent origin of complex multicellularity.</title>
        <authorList>
            <consortium name="DOE Joint Genome Institute"/>
            <person name="Krizsan K."/>
            <person name="Almasi E."/>
            <person name="Merenyi Z."/>
            <person name="Sahu N."/>
            <person name="Viragh M."/>
            <person name="Koszo T."/>
            <person name="Mondo S."/>
            <person name="Kiss B."/>
            <person name="Balint B."/>
            <person name="Kues U."/>
            <person name="Barry K."/>
            <person name="Hegedus J.C."/>
            <person name="Henrissat B."/>
            <person name="Johnson J."/>
            <person name="Lipzen A."/>
            <person name="Ohm R."/>
            <person name="Nagy I."/>
            <person name="Pangilinan J."/>
            <person name="Yan J."/>
            <person name="Xiong Y."/>
            <person name="Grigoriev I.V."/>
            <person name="Hibbett D.S."/>
            <person name="Nagy L.G."/>
        </authorList>
    </citation>
    <scope>NUCLEOTIDE SEQUENCE [LARGE SCALE GENOMIC DNA]</scope>
    <source>
        <strain evidence="1 2">SZMC22713</strain>
    </source>
</reference>
<keyword evidence="2" id="KW-1185">Reference proteome</keyword>
<gene>
    <name evidence="1" type="ORF">BD410DRAFT_902243</name>
</gene>
<protein>
    <recommendedName>
        <fullName evidence="3">DUF1776-domain-containing protein</fullName>
    </recommendedName>
</protein>
<dbReference type="AlphaFoldDB" id="A0A4Y7PLN2"/>
<feature type="non-terminal residue" evidence="1">
    <location>
        <position position="403"/>
    </location>
</feature>
<dbReference type="Proteomes" id="UP000294933">
    <property type="component" value="Unassembled WGS sequence"/>
</dbReference>
<sequence length="403" mass="43259">MNNPHIDDELAVLENYLDTLQAFLLSSFPSPSSSQPVWLEIPPVHDVSPYSEFHVTFLSWGGPSARSCGAAAVGRWATRHPWVVGGMSVAAVGVALWGGYRAHKASHGYAQRRNENQRAPPAVISPPPPRNRVVVVLGGDTPSGLPLITQLELHGFIVITSVSTPSAVQEIEGACNGFVRAIVFDPSKPENVEAFIHSLQTALSRRFPSSEPSAYFHTPVPQPNIHSIISLLTLPPSQSENFANNNNNTTIPPTPAAPKFSTLPLLTSYLPYHTRTSLTPLLTIQALLPLFRASRAQVRDWNGKGQGRSIIVCVPRAGSSGVGDGLELEEAMSAAATSRAVEYLRRDINTGSLKITSGDAGDVRVVTIEVDTTASLCTKAQQPGQLTNPGTRPIDPLVRTILD</sequence>
<accession>A0A4Y7PLN2</accession>
<dbReference type="OrthoDB" id="5308060at2759"/>
<dbReference type="VEuPathDB" id="FungiDB:BD410DRAFT_902243"/>
<evidence type="ECO:0000313" key="1">
    <source>
        <dbReference type="EMBL" id="TDL16028.1"/>
    </source>
</evidence>
<name>A0A4Y7PLN2_9AGAM</name>
<evidence type="ECO:0008006" key="3">
    <source>
        <dbReference type="Google" id="ProtNLM"/>
    </source>
</evidence>
<dbReference type="EMBL" id="ML170253">
    <property type="protein sequence ID" value="TDL16028.1"/>
    <property type="molecule type" value="Genomic_DNA"/>
</dbReference>